<dbReference type="PANTHER" id="PTHR46429:SF2">
    <property type="entry name" value="TRNA_RRNA METHYLTRANSFERASE"/>
    <property type="match status" value="1"/>
</dbReference>
<proteinExistence type="predicted"/>
<dbReference type="Gene3D" id="3.30.1330.30">
    <property type="match status" value="1"/>
</dbReference>
<sequence length="287" mass="30495">MPTDPPASPWKRSPQRPDAKPRAQRRTRGEEVVETSGSGAPAPHVARNEELRLYGFNAVQAVFARRPDAIRKLYLAEDRIPRLQPLLKWCVANRVGYRVVDEADLRKLAASAHHEGVVADVLREAPQSLTAWLETLPPEPCCALWLDGVGNPHNLGAILRSAAHFGVSAIFLPKHSPLALSGAAARVAEGGAEAVPFVRLGRDDNAIAQLRGAGFQLAATVVRGGEDVFAADLPQRLVYVLGAEGEGMDAALAGACDLRLSIPGSGVVESLNVAAATAVLLAQWARA</sequence>
<dbReference type="SUPFAM" id="SSF55315">
    <property type="entry name" value="L30e-like"/>
    <property type="match status" value="1"/>
</dbReference>
<protein>
    <submittedName>
        <fullName evidence="5">TrmH family RNA methyltransferase</fullName>
    </submittedName>
</protein>
<dbReference type="GO" id="GO:0032259">
    <property type="term" value="P:methylation"/>
    <property type="evidence" value="ECO:0007669"/>
    <property type="project" value="UniProtKB-KW"/>
</dbReference>
<comment type="caution">
    <text evidence="5">The sequence shown here is derived from an EMBL/GenBank/DDBJ whole genome shotgun (WGS) entry which is preliminary data.</text>
</comment>
<dbReference type="SUPFAM" id="SSF75217">
    <property type="entry name" value="alpha/beta knot"/>
    <property type="match status" value="1"/>
</dbReference>
<evidence type="ECO:0000259" key="4">
    <source>
        <dbReference type="SMART" id="SM00967"/>
    </source>
</evidence>
<evidence type="ECO:0000256" key="3">
    <source>
        <dbReference type="SAM" id="MobiDB-lite"/>
    </source>
</evidence>
<dbReference type="Pfam" id="PF00588">
    <property type="entry name" value="SpoU_methylase"/>
    <property type="match status" value="1"/>
</dbReference>
<dbReference type="GO" id="GO:0008168">
    <property type="term" value="F:methyltransferase activity"/>
    <property type="evidence" value="ECO:0007669"/>
    <property type="project" value="UniProtKB-KW"/>
</dbReference>
<reference evidence="6" key="1">
    <citation type="journal article" date="2019" name="Int. J. Syst. Evol. Microbiol.">
        <title>The Global Catalogue of Microorganisms (GCM) 10K type strain sequencing project: providing services to taxonomists for standard genome sequencing and annotation.</title>
        <authorList>
            <consortium name="The Broad Institute Genomics Platform"/>
            <consortium name="The Broad Institute Genome Sequencing Center for Infectious Disease"/>
            <person name="Wu L."/>
            <person name="Ma J."/>
        </authorList>
    </citation>
    <scope>NUCLEOTIDE SEQUENCE [LARGE SCALE GENOMIC DNA]</scope>
    <source>
        <strain evidence="6">KCTC 42441</strain>
    </source>
</reference>
<dbReference type="Gene3D" id="3.40.1280.10">
    <property type="match status" value="1"/>
</dbReference>
<name>A0ABV7XP02_9GAMM</name>
<gene>
    <name evidence="5" type="ORF">ACFONC_11385</name>
</gene>
<dbReference type="InterPro" id="IPR013123">
    <property type="entry name" value="SpoU_subst-bd"/>
</dbReference>
<dbReference type="InterPro" id="IPR001537">
    <property type="entry name" value="SpoU_MeTrfase"/>
</dbReference>
<dbReference type="InterPro" id="IPR029064">
    <property type="entry name" value="Ribosomal_eL30-like_sf"/>
</dbReference>
<dbReference type="RefSeq" id="WP_386744131.1">
    <property type="nucleotide sequence ID" value="NZ_JBHRYA010000007.1"/>
</dbReference>
<dbReference type="InterPro" id="IPR029028">
    <property type="entry name" value="Alpha/beta_knot_MTases"/>
</dbReference>
<dbReference type="EMBL" id="JBHRYA010000007">
    <property type="protein sequence ID" value="MFC3716753.1"/>
    <property type="molecule type" value="Genomic_DNA"/>
</dbReference>
<evidence type="ECO:0000313" key="6">
    <source>
        <dbReference type="Proteomes" id="UP001595705"/>
    </source>
</evidence>
<dbReference type="Pfam" id="PF08032">
    <property type="entry name" value="SpoU_sub_bind"/>
    <property type="match status" value="1"/>
</dbReference>
<keyword evidence="1 5" id="KW-0489">Methyltransferase</keyword>
<feature type="domain" description="RNA 2-O ribose methyltransferase substrate binding" evidence="4">
    <location>
        <begin position="52"/>
        <end position="127"/>
    </location>
</feature>
<evidence type="ECO:0000256" key="2">
    <source>
        <dbReference type="ARBA" id="ARBA00022679"/>
    </source>
</evidence>
<accession>A0ABV7XP02</accession>
<dbReference type="PANTHER" id="PTHR46429">
    <property type="entry name" value="23S RRNA (GUANOSINE-2'-O-)-METHYLTRANSFERASE RLMB"/>
    <property type="match status" value="1"/>
</dbReference>
<dbReference type="InterPro" id="IPR029026">
    <property type="entry name" value="tRNA_m1G_MTases_N"/>
</dbReference>
<dbReference type="CDD" id="cd18095">
    <property type="entry name" value="SpoU-like_rRNA-MTase"/>
    <property type="match status" value="1"/>
</dbReference>
<evidence type="ECO:0000256" key="1">
    <source>
        <dbReference type="ARBA" id="ARBA00022603"/>
    </source>
</evidence>
<organism evidence="5 6">
    <name type="scientific">Luteimonas soli</name>
    <dbReference type="NCBI Taxonomy" id="1648966"/>
    <lineage>
        <taxon>Bacteria</taxon>
        <taxon>Pseudomonadati</taxon>
        <taxon>Pseudomonadota</taxon>
        <taxon>Gammaproteobacteria</taxon>
        <taxon>Lysobacterales</taxon>
        <taxon>Lysobacteraceae</taxon>
        <taxon>Luteimonas</taxon>
    </lineage>
</organism>
<evidence type="ECO:0000313" key="5">
    <source>
        <dbReference type="EMBL" id="MFC3716753.1"/>
    </source>
</evidence>
<dbReference type="SMART" id="SM00967">
    <property type="entry name" value="SpoU_sub_bind"/>
    <property type="match status" value="1"/>
</dbReference>
<dbReference type="InterPro" id="IPR004441">
    <property type="entry name" value="rRNA_MeTrfase_TrmH"/>
</dbReference>
<feature type="region of interest" description="Disordered" evidence="3">
    <location>
        <begin position="1"/>
        <end position="44"/>
    </location>
</feature>
<keyword evidence="6" id="KW-1185">Reference proteome</keyword>
<keyword evidence="2" id="KW-0808">Transferase</keyword>
<feature type="compositionally biased region" description="Basic and acidic residues" evidence="3">
    <location>
        <begin position="15"/>
        <end position="31"/>
    </location>
</feature>
<dbReference type="Proteomes" id="UP001595705">
    <property type="component" value="Unassembled WGS sequence"/>
</dbReference>